<protein>
    <submittedName>
        <fullName evidence="1">Uncharacterized protein</fullName>
    </submittedName>
</protein>
<comment type="caution">
    <text evidence="1">The sequence shown here is derived from an EMBL/GenBank/DDBJ whole genome shotgun (WGS) entry which is preliminary data.</text>
</comment>
<reference evidence="1 2" key="1">
    <citation type="submission" date="2022-06" db="EMBL/GenBank/DDBJ databases">
        <title>Sequencing the genomes of 1000 actinobacteria strains.</title>
        <authorList>
            <person name="Klenk H.-P."/>
        </authorList>
    </citation>
    <scope>NUCLEOTIDE SEQUENCE [LARGE SCALE GENOMIC DNA]</scope>
    <source>
        <strain evidence="1 2">DSM 41656</strain>
    </source>
</reference>
<sequence length="79" mass="8315">MSGSIYFHVDGASWVTCHAYGRQRTPILSVSCSGLSLSIAGDDRASVADQLQFARELAAETAAFLGAMEEFASAARTAD</sequence>
<dbReference type="RefSeq" id="WP_253802377.1">
    <property type="nucleotide sequence ID" value="NZ_BAAAUB010000052.1"/>
</dbReference>
<evidence type="ECO:0000313" key="2">
    <source>
        <dbReference type="Proteomes" id="UP001206483"/>
    </source>
</evidence>
<name>A0ABT1J854_9ACTN</name>
<organism evidence="1 2">
    <name type="scientific">Kitasatospora paracochleata</name>
    <dbReference type="NCBI Taxonomy" id="58354"/>
    <lineage>
        <taxon>Bacteria</taxon>
        <taxon>Bacillati</taxon>
        <taxon>Actinomycetota</taxon>
        <taxon>Actinomycetes</taxon>
        <taxon>Kitasatosporales</taxon>
        <taxon>Streptomycetaceae</taxon>
        <taxon>Kitasatospora</taxon>
    </lineage>
</organism>
<gene>
    <name evidence="1" type="ORF">FHR36_006092</name>
</gene>
<keyword evidence="2" id="KW-1185">Reference proteome</keyword>
<accession>A0ABT1J854</accession>
<dbReference type="Proteomes" id="UP001206483">
    <property type="component" value="Unassembled WGS sequence"/>
</dbReference>
<proteinExistence type="predicted"/>
<evidence type="ECO:0000313" key="1">
    <source>
        <dbReference type="EMBL" id="MCP2312911.1"/>
    </source>
</evidence>
<dbReference type="EMBL" id="JAMZDX010000006">
    <property type="protein sequence ID" value="MCP2312911.1"/>
    <property type="molecule type" value="Genomic_DNA"/>
</dbReference>